<dbReference type="AlphaFoldDB" id="A0A290X334"/>
<dbReference type="Pfam" id="PF11795">
    <property type="entry name" value="DUF3322"/>
    <property type="match status" value="1"/>
</dbReference>
<accession>A0A290X334</accession>
<evidence type="ECO:0000259" key="2">
    <source>
        <dbReference type="Pfam" id="PF11795"/>
    </source>
</evidence>
<sequence length="388" mass="43924">MIQAHLLRLWDSGRWLAAQQGGEALFPLTLNVRQPGTAELGTQFDAVRHWIRQLEEGSRRHKGYGYEITRREINHRQLGRNQLPDKIVLADEADALRLIGKGAEKRRFEQLAALSLQAFPVLAGYLVRRPMSVLENAADWPRILAVLQWFVANPRSQLYLRELDIAGVDGKFIEARKGLLAELLDQVLPPGAINVQAVGARQFEARYGLLAKPALIRFRLLDARHYLGGLSDLSVPVAQFAALQTAVERVFITENEINGLAFPDVPHSMVIFGGGYGVERLCDVRWLDCKQIIYWGDIDTHGFAILDRLRTIFPHAGSILMDIPTLEAHRSLWGSEEAHKRHLGKLSRLTPEEHTLFQLLQDDVLGQRIRMEQERLGFHWVSAAIKNL</sequence>
<organism evidence="3 4">
    <name type="scientific">Janthinobacterium svalbardensis</name>
    <dbReference type="NCBI Taxonomy" id="368607"/>
    <lineage>
        <taxon>Bacteria</taxon>
        <taxon>Pseudomonadati</taxon>
        <taxon>Pseudomonadota</taxon>
        <taxon>Betaproteobacteria</taxon>
        <taxon>Burkholderiales</taxon>
        <taxon>Oxalobacteraceae</taxon>
        <taxon>Janthinobacterium</taxon>
    </lineage>
</organism>
<dbReference type="Pfam" id="PF09983">
    <property type="entry name" value="JetD_C"/>
    <property type="match status" value="1"/>
</dbReference>
<dbReference type="PIRSF" id="PIRSF028408">
    <property type="entry name" value="UCP028408"/>
    <property type="match status" value="1"/>
</dbReference>
<dbReference type="InterPro" id="IPR024534">
    <property type="entry name" value="JetD_C"/>
</dbReference>
<proteinExistence type="predicted"/>
<protein>
    <recommendedName>
        <fullName evidence="5">Wadjet protein JetD C-terminal domain-containing protein</fullName>
    </recommendedName>
</protein>
<feature type="domain" description="DUF3322" evidence="2">
    <location>
        <begin position="2"/>
        <end position="185"/>
    </location>
</feature>
<dbReference type="EMBL" id="CP023422">
    <property type="protein sequence ID" value="ATD63565.1"/>
    <property type="molecule type" value="Genomic_DNA"/>
</dbReference>
<dbReference type="InterPro" id="IPR014544">
    <property type="entry name" value="UCP028408"/>
</dbReference>
<evidence type="ECO:0000313" key="3">
    <source>
        <dbReference type="EMBL" id="ATD63565.1"/>
    </source>
</evidence>
<keyword evidence="4" id="KW-1185">Reference proteome</keyword>
<feature type="domain" description="Wadjet protein JetD C-terminal" evidence="1">
    <location>
        <begin position="208"/>
        <end position="384"/>
    </location>
</feature>
<evidence type="ECO:0000259" key="1">
    <source>
        <dbReference type="Pfam" id="PF09983"/>
    </source>
</evidence>
<reference evidence="3 4" key="1">
    <citation type="submission" date="2017-09" db="EMBL/GenBank/DDBJ databases">
        <title>Complete genome sequence of Janthinobacterium svalbardensis PAMC 27463.</title>
        <authorList>
            <person name="Cho Y.-J."/>
            <person name="Cho A."/>
            <person name="Kim O.-S."/>
            <person name="Lee J.-I."/>
        </authorList>
    </citation>
    <scope>NUCLEOTIDE SEQUENCE [LARGE SCALE GENOMIC DNA]</scope>
    <source>
        <strain evidence="3 4">PAMC 27463</strain>
    </source>
</reference>
<dbReference type="Proteomes" id="UP000218437">
    <property type="component" value="Chromosome"/>
</dbReference>
<dbReference type="KEGG" id="jsv:CNX70_00865"/>
<evidence type="ECO:0000313" key="4">
    <source>
        <dbReference type="Proteomes" id="UP000218437"/>
    </source>
</evidence>
<name>A0A290X334_9BURK</name>
<gene>
    <name evidence="3" type="ORF">CNX70_00865</name>
</gene>
<evidence type="ECO:0008006" key="5">
    <source>
        <dbReference type="Google" id="ProtNLM"/>
    </source>
</evidence>
<dbReference type="InterPro" id="IPR024537">
    <property type="entry name" value="DUF3322"/>
</dbReference>